<gene>
    <name evidence="10" type="ORF">B7463_g8381</name>
</gene>
<evidence type="ECO:0000256" key="6">
    <source>
        <dbReference type="ARBA" id="ARBA00023136"/>
    </source>
</evidence>
<dbReference type="GO" id="GO:0004497">
    <property type="term" value="F:monooxygenase activity"/>
    <property type="evidence" value="ECO:0007669"/>
    <property type="project" value="UniProtKB-KW"/>
</dbReference>
<keyword evidence="2 9" id="KW-0812">Transmembrane</keyword>
<feature type="transmembrane region" description="Helical" evidence="9">
    <location>
        <begin position="12"/>
        <end position="35"/>
    </location>
</feature>
<dbReference type="OMA" id="PFTWVFM"/>
<dbReference type="Pfam" id="PF08592">
    <property type="entry name" value="Anthrone_oxy"/>
    <property type="match status" value="1"/>
</dbReference>
<dbReference type="EMBL" id="NCSJ02000183">
    <property type="protein sequence ID" value="RFU27951.1"/>
    <property type="molecule type" value="Genomic_DNA"/>
</dbReference>
<dbReference type="OrthoDB" id="5954308at2759"/>
<dbReference type="STRING" id="5539.A0A3E2H3R1"/>
<evidence type="ECO:0000256" key="5">
    <source>
        <dbReference type="ARBA" id="ARBA00023033"/>
    </source>
</evidence>
<evidence type="ECO:0000256" key="1">
    <source>
        <dbReference type="ARBA" id="ARBA00004141"/>
    </source>
</evidence>
<dbReference type="PANTHER" id="PTHR35042:SF3">
    <property type="entry name" value="ANTHRONE OXYGENASE-RELATED"/>
    <property type="match status" value="1"/>
</dbReference>
<dbReference type="Proteomes" id="UP000258309">
    <property type="component" value="Unassembled WGS sequence"/>
</dbReference>
<feature type="transmembrane region" description="Helical" evidence="9">
    <location>
        <begin position="55"/>
        <end position="72"/>
    </location>
</feature>
<evidence type="ECO:0000256" key="7">
    <source>
        <dbReference type="ARBA" id="ARBA00034313"/>
    </source>
</evidence>
<keyword evidence="4" id="KW-0560">Oxidoreductase</keyword>
<dbReference type="AlphaFoldDB" id="A0A3E2H3R1"/>
<evidence type="ECO:0000256" key="2">
    <source>
        <dbReference type="ARBA" id="ARBA00022692"/>
    </source>
</evidence>
<proteinExistence type="inferred from homology"/>
<feature type="non-terminal residue" evidence="10">
    <location>
        <position position="1"/>
    </location>
</feature>
<evidence type="ECO:0000256" key="9">
    <source>
        <dbReference type="SAM" id="Phobius"/>
    </source>
</evidence>
<dbReference type="GO" id="GO:0016020">
    <property type="term" value="C:membrane"/>
    <property type="evidence" value="ECO:0007669"/>
    <property type="project" value="UniProtKB-SubCell"/>
</dbReference>
<evidence type="ECO:0008006" key="12">
    <source>
        <dbReference type="Google" id="ProtNLM"/>
    </source>
</evidence>
<feature type="compositionally biased region" description="Basic and acidic residues" evidence="8">
    <location>
        <begin position="191"/>
        <end position="200"/>
    </location>
</feature>
<dbReference type="InterPro" id="IPR013901">
    <property type="entry name" value="Anthrone_oxy"/>
</dbReference>
<feature type="non-terminal residue" evidence="10">
    <location>
        <position position="209"/>
    </location>
</feature>
<evidence type="ECO:0000256" key="4">
    <source>
        <dbReference type="ARBA" id="ARBA00023002"/>
    </source>
</evidence>
<dbReference type="PANTHER" id="PTHR35042">
    <property type="entry name" value="ANTHRONE OXYGENASE ENCC"/>
    <property type="match status" value="1"/>
</dbReference>
<keyword evidence="11" id="KW-1185">Reference proteome</keyword>
<evidence type="ECO:0000256" key="3">
    <source>
        <dbReference type="ARBA" id="ARBA00022989"/>
    </source>
</evidence>
<feature type="transmembrane region" description="Helical" evidence="9">
    <location>
        <begin position="84"/>
        <end position="104"/>
    </location>
</feature>
<organism evidence="10 11">
    <name type="scientific">Scytalidium lignicola</name>
    <name type="common">Hyphomycete</name>
    <dbReference type="NCBI Taxonomy" id="5539"/>
    <lineage>
        <taxon>Eukaryota</taxon>
        <taxon>Fungi</taxon>
        <taxon>Dikarya</taxon>
        <taxon>Ascomycota</taxon>
        <taxon>Pezizomycotina</taxon>
        <taxon>Leotiomycetes</taxon>
        <taxon>Leotiomycetes incertae sedis</taxon>
        <taxon>Scytalidium</taxon>
    </lineage>
</organism>
<evidence type="ECO:0000313" key="11">
    <source>
        <dbReference type="Proteomes" id="UP000258309"/>
    </source>
</evidence>
<feature type="region of interest" description="Disordered" evidence="8">
    <location>
        <begin position="187"/>
        <end position="209"/>
    </location>
</feature>
<comment type="caution">
    <text evidence="10">The sequence shown here is derived from an EMBL/GenBank/DDBJ whole genome shotgun (WGS) entry which is preliminary data.</text>
</comment>
<sequence length="209" mass="23142">MVQTTETVLQATAVVAGSFLSGAMMSLSLVAVPVFLDTDTQPSHLLAHFVRLYHYGHRLMPSLAVGTFTLYATSSYKAHAVDEIWLKPLLAGVITLSLVPFTWVTMTPTNYALFDLYDQGKAEKKVDFGQVRRLVVKWNWLHIVRSLFPLLGAVLGANDFRSTPNAGSAMLHPEQPHPDASLRALPTATSDMRRQTRDVRYTTSDPVTL</sequence>
<keyword evidence="3 9" id="KW-1133">Transmembrane helix</keyword>
<keyword evidence="5" id="KW-0503">Monooxygenase</keyword>
<evidence type="ECO:0000313" key="10">
    <source>
        <dbReference type="EMBL" id="RFU27951.1"/>
    </source>
</evidence>
<evidence type="ECO:0000256" key="8">
    <source>
        <dbReference type="SAM" id="MobiDB-lite"/>
    </source>
</evidence>
<comment type="similarity">
    <text evidence="7">Belongs to the anthrone oxygenase family.</text>
</comment>
<name>A0A3E2H3R1_SCYLI</name>
<protein>
    <recommendedName>
        <fullName evidence="12">DUF1772-domain-containing protein</fullName>
    </recommendedName>
</protein>
<reference evidence="10 11" key="1">
    <citation type="submission" date="2018-05" db="EMBL/GenBank/DDBJ databases">
        <title>Draft genome sequence of Scytalidium lignicola DSM 105466, a ubiquitous saprotrophic fungus.</title>
        <authorList>
            <person name="Buettner E."/>
            <person name="Gebauer A.M."/>
            <person name="Hofrichter M."/>
            <person name="Liers C."/>
            <person name="Kellner H."/>
        </authorList>
    </citation>
    <scope>NUCLEOTIDE SEQUENCE [LARGE SCALE GENOMIC DNA]</scope>
    <source>
        <strain evidence="10 11">DSM 105466</strain>
    </source>
</reference>
<accession>A0A3E2H3R1</accession>
<keyword evidence="6 9" id="KW-0472">Membrane</keyword>
<comment type="subcellular location">
    <subcellularLocation>
        <location evidence="1">Membrane</location>
        <topology evidence="1">Multi-pass membrane protein</topology>
    </subcellularLocation>
</comment>